<reference evidence="3 4" key="1">
    <citation type="journal article" date="2017" name="BMC Genomics">
        <title>Comparative genomic and phylogenomic analyses of the Bifidobacteriaceae family.</title>
        <authorList>
            <person name="Lugli G.A."/>
            <person name="Milani C."/>
            <person name="Turroni F."/>
            <person name="Duranti S."/>
            <person name="Mancabelli L."/>
            <person name="Mangifesta M."/>
            <person name="Ferrario C."/>
            <person name="Modesto M."/>
            <person name="Mattarelli P."/>
            <person name="Jiri K."/>
            <person name="van Sinderen D."/>
            <person name="Ventura M."/>
        </authorList>
    </citation>
    <scope>NUCLEOTIDE SEQUENCE [LARGE SCALE GENOMIC DNA]</scope>
    <source>
        <strain evidence="3 4">LMG 28769</strain>
    </source>
</reference>
<dbReference type="AlphaFoldDB" id="A0A261G614"/>
<dbReference type="Pfam" id="PF02698">
    <property type="entry name" value="DUF218"/>
    <property type="match status" value="1"/>
</dbReference>
<dbReference type="CDD" id="cd06259">
    <property type="entry name" value="YdcF-like"/>
    <property type="match status" value="1"/>
</dbReference>
<keyword evidence="1" id="KW-1133">Transmembrane helix</keyword>
<feature type="transmembrane region" description="Helical" evidence="1">
    <location>
        <begin position="315"/>
        <end position="334"/>
    </location>
</feature>
<dbReference type="InterPro" id="IPR003848">
    <property type="entry name" value="DUF218"/>
</dbReference>
<comment type="caution">
    <text evidence="3">The sequence shown here is derived from an EMBL/GenBank/DDBJ whole genome shotgun (WGS) entry which is preliminary data.</text>
</comment>
<dbReference type="GO" id="GO:0043164">
    <property type="term" value="P:Gram-negative-bacterium-type cell wall biogenesis"/>
    <property type="evidence" value="ECO:0007669"/>
    <property type="project" value="TreeGrafter"/>
</dbReference>
<dbReference type="RefSeq" id="WP_094693944.1">
    <property type="nucleotide sequence ID" value="NZ_JBDNSG010000001.1"/>
</dbReference>
<keyword evidence="1" id="KW-0472">Membrane</keyword>
<dbReference type="InterPro" id="IPR051599">
    <property type="entry name" value="Cell_Envelope_Assoc"/>
</dbReference>
<sequence length="342" mass="38798">MNPTIGIVLLYIPVLLFGGLFIVSFWREPRQFRNSIYLSLFIICLATNLLMGFGQEWMVLPILVAITMCPIIVIVFLGINSIVVARHEGLSKTTILPGLLAFAMILFFIAFPVLTAIHAPQTLVSIAGLMVLEGIWFFFTFTALLAYSWIYRMLPKRRRYDYIIIHGAGLQGTEPTPLLRGRIDKAVQLWKRQQGYGKLIASGGQGADEQISEAEAMSRYMRQECGVPAENILLENRSTTTMENLVFSRSLITELSDNNNYRCALVTSDYHVFRAAEYAHRLHLKADGVGSHTKGYYWPTAFIREFVAISINHRWPYIVIACLWLISLMIQTFGPVLPQFIH</sequence>
<dbReference type="GO" id="GO:0005886">
    <property type="term" value="C:plasma membrane"/>
    <property type="evidence" value="ECO:0007669"/>
    <property type="project" value="TreeGrafter"/>
</dbReference>
<dbReference type="GO" id="GO:0000270">
    <property type="term" value="P:peptidoglycan metabolic process"/>
    <property type="evidence" value="ECO:0007669"/>
    <property type="project" value="TreeGrafter"/>
</dbReference>
<feature type="transmembrane region" description="Helical" evidence="1">
    <location>
        <begin position="95"/>
        <end position="117"/>
    </location>
</feature>
<keyword evidence="1" id="KW-0812">Transmembrane</keyword>
<protein>
    <recommendedName>
        <fullName evidence="2">DUF218 domain-containing protein</fullName>
    </recommendedName>
</protein>
<evidence type="ECO:0000256" key="1">
    <source>
        <dbReference type="SAM" id="Phobius"/>
    </source>
</evidence>
<feature type="transmembrane region" description="Helical" evidence="1">
    <location>
        <begin position="123"/>
        <end position="150"/>
    </location>
</feature>
<keyword evidence="4" id="KW-1185">Reference proteome</keyword>
<dbReference type="PANTHER" id="PTHR30336">
    <property type="entry name" value="INNER MEMBRANE PROTEIN, PROBABLE PERMEASE"/>
    <property type="match status" value="1"/>
</dbReference>
<dbReference type="Gene3D" id="3.40.50.620">
    <property type="entry name" value="HUPs"/>
    <property type="match status" value="1"/>
</dbReference>
<accession>A0A261G614</accession>
<dbReference type="InterPro" id="IPR014729">
    <property type="entry name" value="Rossmann-like_a/b/a_fold"/>
</dbReference>
<dbReference type="PANTHER" id="PTHR30336:SF18">
    <property type="entry name" value="MEMBRANE PROTEIN"/>
    <property type="match status" value="1"/>
</dbReference>
<proteinExistence type="predicted"/>
<feature type="domain" description="DUF218" evidence="2">
    <location>
        <begin position="161"/>
        <end position="307"/>
    </location>
</feature>
<evidence type="ECO:0000313" key="4">
    <source>
        <dbReference type="Proteomes" id="UP000216451"/>
    </source>
</evidence>
<evidence type="ECO:0000313" key="3">
    <source>
        <dbReference type="EMBL" id="OZG66869.1"/>
    </source>
</evidence>
<dbReference type="EMBL" id="MWXA01000005">
    <property type="protein sequence ID" value="OZG66869.1"/>
    <property type="molecule type" value="Genomic_DNA"/>
</dbReference>
<gene>
    <name evidence="3" type="ORF">BAQU_0941</name>
</gene>
<feature type="transmembrane region" description="Helical" evidence="1">
    <location>
        <begin position="59"/>
        <end position="83"/>
    </location>
</feature>
<dbReference type="OrthoDB" id="9782395at2"/>
<feature type="transmembrane region" description="Helical" evidence="1">
    <location>
        <begin position="6"/>
        <end position="26"/>
    </location>
</feature>
<feature type="transmembrane region" description="Helical" evidence="1">
    <location>
        <begin position="35"/>
        <end position="53"/>
    </location>
</feature>
<evidence type="ECO:0000259" key="2">
    <source>
        <dbReference type="Pfam" id="PF02698"/>
    </source>
</evidence>
<dbReference type="Proteomes" id="UP000216451">
    <property type="component" value="Unassembled WGS sequence"/>
</dbReference>
<name>A0A261G614_9BIFI</name>
<organism evidence="3 4">
    <name type="scientific">Bifidobacterium aquikefiri</name>
    <dbReference type="NCBI Taxonomy" id="1653207"/>
    <lineage>
        <taxon>Bacteria</taxon>
        <taxon>Bacillati</taxon>
        <taxon>Actinomycetota</taxon>
        <taxon>Actinomycetes</taxon>
        <taxon>Bifidobacteriales</taxon>
        <taxon>Bifidobacteriaceae</taxon>
        <taxon>Bifidobacterium</taxon>
    </lineage>
</organism>